<evidence type="ECO:0000313" key="12">
    <source>
        <dbReference type="EMBL" id="BAZ97549.1"/>
    </source>
</evidence>
<dbReference type="EMBL" id="JGYD01000025">
    <property type="protein sequence ID" value="KSV17187.1"/>
    <property type="molecule type" value="Genomic_DNA"/>
</dbReference>
<keyword evidence="7" id="KW-0460">Magnesium</keyword>
<evidence type="ECO:0000259" key="11">
    <source>
        <dbReference type="PROSITE" id="PS51987"/>
    </source>
</evidence>
<accession>A0A0V8M084</accession>
<dbReference type="EMBL" id="AP017649">
    <property type="protein sequence ID" value="BAZ97549.1"/>
    <property type="molecule type" value="Genomic_DNA"/>
</dbReference>
<evidence type="ECO:0000256" key="6">
    <source>
        <dbReference type="ARBA" id="ARBA00022840"/>
    </source>
</evidence>
<feature type="domain" description="GS catalytic" evidence="11">
    <location>
        <begin position="109"/>
        <end position="443"/>
    </location>
</feature>
<evidence type="ECO:0000259" key="10">
    <source>
        <dbReference type="PROSITE" id="PS51986"/>
    </source>
</evidence>
<dbReference type="GO" id="GO:0046872">
    <property type="term" value="F:metal ion binding"/>
    <property type="evidence" value="ECO:0007669"/>
    <property type="project" value="UniProtKB-KW"/>
</dbReference>
<dbReference type="Gene3D" id="3.10.20.70">
    <property type="entry name" value="Glutamine synthetase, N-terminal domain"/>
    <property type="match status" value="1"/>
</dbReference>
<dbReference type="Pfam" id="PF03951">
    <property type="entry name" value="Gln-synt_N"/>
    <property type="match status" value="1"/>
</dbReference>
<dbReference type="OrthoDB" id="9807095at2"/>
<dbReference type="InterPro" id="IPR036651">
    <property type="entry name" value="Gln_synt_N_sf"/>
</dbReference>
<dbReference type="GO" id="GO:0005524">
    <property type="term" value="F:ATP binding"/>
    <property type="evidence" value="ECO:0007669"/>
    <property type="project" value="UniProtKB-KW"/>
</dbReference>
<evidence type="ECO:0000313" key="15">
    <source>
        <dbReference type="Proteomes" id="UP000218257"/>
    </source>
</evidence>
<dbReference type="PATRIC" id="fig|61435.5.peg.1399"/>
<comment type="cofactor">
    <cofactor evidence="1">
        <name>Mg(2+)</name>
        <dbReference type="ChEBI" id="CHEBI:18420"/>
    </cofactor>
</comment>
<dbReference type="InterPro" id="IPR008147">
    <property type="entry name" value="Gln_synt_N"/>
</dbReference>
<keyword evidence="4" id="KW-0479">Metal-binding</keyword>
<evidence type="ECO:0000256" key="9">
    <source>
        <dbReference type="RuleBase" id="RU000384"/>
    </source>
</evidence>
<evidence type="ECO:0000256" key="1">
    <source>
        <dbReference type="ARBA" id="ARBA00001946"/>
    </source>
</evidence>
<keyword evidence="5" id="KW-0547">Nucleotide-binding</keyword>
<dbReference type="AlphaFoldDB" id="A0A0V8M084"/>
<reference evidence="13 14" key="1">
    <citation type="journal article" date="2015" name="Sci. Rep.">
        <title>A comparative genomics and reductive dehalogenase gene transcription study of two chloroethene-respiring bacteria, Dehalococcoides mccartyi strains MB and 11a.</title>
        <authorList>
            <person name="Low A."/>
            <person name="Shen Z."/>
            <person name="Cheng D."/>
            <person name="Rogers M.J."/>
            <person name="Lee P.K."/>
            <person name="He J."/>
        </authorList>
    </citation>
    <scope>NUCLEOTIDE SEQUENCE [LARGE SCALE GENOMIC DNA]</scope>
    <source>
        <strain evidence="13 14">MB</strain>
    </source>
</reference>
<dbReference type="Proteomes" id="UP000053577">
    <property type="component" value="Unassembled WGS sequence"/>
</dbReference>
<protein>
    <submittedName>
        <fullName evidence="13">Glutamine synthetase</fullName>
    </submittedName>
</protein>
<dbReference type="SMART" id="SM01230">
    <property type="entry name" value="Gln-synt_C"/>
    <property type="match status" value="1"/>
</dbReference>
<dbReference type="GO" id="GO:0004356">
    <property type="term" value="F:glutamine synthetase activity"/>
    <property type="evidence" value="ECO:0007669"/>
    <property type="project" value="InterPro"/>
</dbReference>
<dbReference type="eggNOG" id="COG0174">
    <property type="taxonomic scope" value="Bacteria"/>
</dbReference>
<keyword evidence="3" id="KW-0436">Ligase</keyword>
<dbReference type="SUPFAM" id="SSF55931">
    <property type="entry name" value="Glutamine synthetase/guanido kinase"/>
    <property type="match status" value="1"/>
</dbReference>
<dbReference type="InterPro" id="IPR027303">
    <property type="entry name" value="Gln_synth_gly_rich_site"/>
</dbReference>
<dbReference type="PANTHER" id="PTHR43785:SF12">
    <property type="entry name" value="TYPE-1 GLUTAMINE SYNTHETASE 2"/>
    <property type="match status" value="1"/>
</dbReference>
<dbReference type="InterPro" id="IPR014746">
    <property type="entry name" value="Gln_synth/guanido_kin_cat_dom"/>
</dbReference>
<dbReference type="RefSeq" id="WP_010936816.1">
    <property type="nucleotide sequence ID" value="NZ_AP017649.1"/>
</dbReference>
<dbReference type="SUPFAM" id="SSF54368">
    <property type="entry name" value="Glutamine synthetase, N-terminal domain"/>
    <property type="match status" value="1"/>
</dbReference>
<name>A0A0V8M084_9CHLR</name>
<dbReference type="FunFam" id="3.30.590.10:FF:000003">
    <property type="entry name" value="Glutamine synthetase 2"/>
    <property type="match status" value="1"/>
</dbReference>
<evidence type="ECO:0000256" key="7">
    <source>
        <dbReference type="ARBA" id="ARBA00022842"/>
    </source>
</evidence>
<dbReference type="PROSITE" id="PS51986">
    <property type="entry name" value="GS_BETA_GRASP"/>
    <property type="match status" value="1"/>
</dbReference>
<organism evidence="13 14">
    <name type="scientific">Dehalococcoides mccartyi</name>
    <dbReference type="NCBI Taxonomy" id="61435"/>
    <lineage>
        <taxon>Bacteria</taxon>
        <taxon>Bacillati</taxon>
        <taxon>Chloroflexota</taxon>
        <taxon>Dehalococcoidia</taxon>
        <taxon>Dehalococcoidales</taxon>
        <taxon>Dehalococcoidaceae</taxon>
        <taxon>Dehalococcoides</taxon>
    </lineage>
</organism>
<evidence type="ECO:0000256" key="5">
    <source>
        <dbReference type="ARBA" id="ARBA00022741"/>
    </source>
</evidence>
<evidence type="ECO:0000256" key="3">
    <source>
        <dbReference type="ARBA" id="ARBA00022598"/>
    </source>
</evidence>
<evidence type="ECO:0000256" key="8">
    <source>
        <dbReference type="PROSITE-ProRule" id="PRU01330"/>
    </source>
</evidence>
<evidence type="ECO:0000256" key="2">
    <source>
        <dbReference type="ARBA" id="ARBA00009897"/>
    </source>
</evidence>
<dbReference type="GO" id="GO:0006542">
    <property type="term" value="P:glutamine biosynthetic process"/>
    <property type="evidence" value="ECO:0007669"/>
    <property type="project" value="InterPro"/>
</dbReference>
<dbReference type="Proteomes" id="UP000218257">
    <property type="component" value="Chromosome"/>
</dbReference>
<dbReference type="Gene3D" id="3.30.590.10">
    <property type="entry name" value="Glutamine synthetase/guanido kinase, catalytic domain"/>
    <property type="match status" value="1"/>
</dbReference>
<keyword evidence="6" id="KW-0067">ATP-binding</keyword>
<dbReference type="PROSITE" id="PS00181">
    <property type="entry name" value="GLNA_ATP"/>
    <property type="match status" value="1"/>
</dbReference>
<evidence type="ECO:0000313" key="13">
    <source>
        <dbReference type="EMBL" id="KSV17187.1"/>
    </source>
</evidence>
<dbReference type="GeneID" id="3229553"/>
<comment type="similarity">
    <text evidence="2 8 9">Belongs to the glutamine synthetase family.</text>
</comment>
<proteinExistence type="inferred from homology"/>
<evidence type="ECO:0000256" key="4">
    <source>
        <dbReference type="ARBA" id="ARBA00022723"/>
    </source>
</evidence>
<reference evidence="12 15" key="2">
    <citation type="journal article" date="2017" name="Sci. Rep.">
        <title>Isolation and genomic characterization of a Dehalococcoides strain suggests genomic rearrangement during culture.</title>
        <authorList>
            <person name="Yohda M."/>
            <person name="Ikegami K."/>
            <person name="Aita Y."/>
            <person name="Kitajima M."/>
            <person name="Takechi A."/>
            <person name="Iwamoto M."/>
            <person name="Fukuda T."/>
            <person name="Tamura N."/>
            <person name="Shibasaki J."/>
            <person name="Koike S."/>
            <person name="Komatsu D."/>
            <person name="Miyagi S."/>
            <person name="Nishimura M."/>
            <person name="Uchino Y."/>
            <person name="Shiroma A."/>
            <person name="Shimoji M."/>
            <person name="Tamotsu H."/>
            <person name="Ashimine N."/>
            <person name="Shinzato M."/>
            <person name="Ohki S."/>
            <person name="Nakano K."/>
            <person name="Teruya K."/>
            <person name="Satou K."/>
            <person name="Hirano T."/>
            <person name="Yagi O."/>
        </authorList>
    </citation>
    <scope>NUCLEOTIDE SEQUENCE [LARGE SCALE GENOMIC DNA]</scope>
    <source>
        <strain evidence="12 15">UCH-ATV1</strain>
    </source>
</reference>
<dbReference type="PROSITE" id="PS51987">
    <property type="entry name" value="GS_CATALYTIC"/>
    <property type="match status" value="1"/>
</dbReference>
<sequence>MTRAESVEYVLKTAKDHNVRFIRLWFTDILGTLKSYSIAYNELERALEDGMGLDGSSIEGYARIDESDMLALPDPDTFRIMPWSNGEYQVGRMFCDIKHPSGEQFEGDPRYVLKRNLKKAADMGFTFYVGPELEYFYFKNDRSTEFLDEGGYFDLTPRDLATDLRRETIVALQDMGIIVEYAHHEVAPSQHEIDIRYTDALTMADNVMTYRLLVKEVALRHGLHASFMPKPVGSVNGSGMHTHQSLFKGDKNAFFDAKDSYYLSTMAKQYIAGILKYAPEFTAVTNQWINSYKRLVPGFEAPVYLSWARRNRADLVRVPEYKPGHEKSTRIELRSADPGCNPYLAFSVMLASGLKGIEEKLTPPAPIEENVYEMNEAERAKRGIGTLPGSLLEALKLTEGSDLMREALGDHVHKAFISNKKIEWTEYSAAVTDWELKRYLPLL</sequence>
<gene>
    <name evidence="13" type="ORF">DA01_07110</name>
    <name evidence="12" type="ORF">DEHALATV1_0921</name>
</gene>
<evidence type="ECO:0000313" key="14">
    <source>
        <dbReference type="Proteomes" id="UP000053577"/>
    </source>
</evidence>
<feature type="domain" description="GS beta-grasp" evidence="10">
    <location>
        <begin position="17"/>
        <end position="102"/>
    </location>
</feature>
<dbReference type="PANTHER" id="PTHR43785">
    <property type="entry name" value="GAMMA-GLUTAMYLPUTRESCINE SYNTHETASE"/>
    <property type="match status" value="1"/>
</dbReference>
<dbReference type="Pfam" id="PF00120">
    <property type="entry name" value="Gln-synt_C"/>
    <property type="match status" value="1"/>
</dbReference>
<dbReference type="InterPro" id="IPR008146">
    <property type="entry name" value="Gln_synth_cat_dom"/>
</dbReference>